<protein>
    <submittedName>
        <fullName evidence="1">Uncharacterized protein</fullName>
    </submittedName>
</protein>
<sequence length="66" mass="7695">MGKKVAEIVSEKFDDKLRELLHNNRDVLFGAIYLGGTENFRELTDLINGLTIRYKFKKYGFLLGER</sequence>
<name>A0A0F9F6T9_9ZZZZ</name>
<organism evidence="1">
    <name type="scientific">marine sediment metagenome</name>
    <dbReference type="NCBI Taxonomy" id="412755"/>
    <lineage>
        <taxon>unclassified sequences</taxon>
        <taxon>metagenomes</taxon>
        <taxon>ecological metagenomes</taxon>
    </lineage>
</organism>
<evidence type="ECO:0000313" key="1">
    <source>
        <dbReference type="EMBL" id="KKL74216.1"/>
    </source>
</evidence>
<comment type="caution">
    <text evidence="1">The sequence shown here is derived from an EMBL/GenBank/DDBJ whole genome shotgun (WGS) entry which is preliminary data.</text>
</comment>
<reference evidence="1" key="1">
    <citation type="journal article" date="2015" name="Nature">
        <title>Complex archaea that bridge the gap between prokaryotes and eukaryotes.</title>
        <authorList>
            <person name="Spang A."/>
            <person name="Saw J.H."/>
            <person name="Jorgensen S.L."/>
            <person name="Zaremba-Niedzwiedzka K."/>
            <person name="Martijn J."/>
            <person name="Lind A.E."/>
            <person name="van Eijk R."/>
            <person name="Schleper C."/>
            <person name="Guy L."/>
            <person name="Ettema T.J."/>
        </authorList>
    </citation>
    <scope>NUCLEOTIDE SEQUENCE</scope>
</reference>
<dbReference type="EMBL" id="LAZR01024724">
    <property type="protein sequence ID" value="KKL74216.1"/>
    <property type="molecule type" value="Genomic_DNA"/>
</dbReference>
<dbReference type="AlphaFoldDB" id="A0A0F9F6T9"/>
<gene>
    <name evidence="1" type="ORF">LCGC14_2067060</name>
</gene>
<proteinExistence type="predicted"/>
<accession>A0A0F9F6T9</accession>